<dbReference type="Proteomes" id="UP000320762">
    <property type="component" value="Unassembled WGS sequence"/>
</dbReference>
<sequence>MREWVDDGQMRVCGGLSRATSMRRRSRCGGGLGARACIATDTGAPACSLCCAPGDGDRSLNLWSGPCRSPCTLTSPSARPNHRAPGRLVGLGSFARMFQMRRASATALALSTPAGLPSSRGARRFSTPPFGVLDDFWWLAHCFISGFCRGSRLPLAHSPSRR</sequence>
<dbReference type="AlphaFoldDB" id="A0A550CPH4"/>
<proteinExistence type="predicted"/>
<keyword evidence="2" id="KW-1185">Reference proteome</keyword>
<accession>A0A550CPH4</accession>
<reference evidence="1 2" key="1">
    <citation type="journal article" date="2019" name="New Phytol.">
        <title>Comparative genomics reveals unique wood-decay strategies and fruiting body development in the Schizophyllaceae.</title>
        <authorList>
            <person name="Almasi E."/>
            <person name="Sahu N."/>
            <person name="Krizsan K."/>
            <person name="Balint B."/>
            <person name="Kovacs G.M."/>
            <person name="Kiss B."/>
            <person name="Cseklye J."/>
            <person name="Drula E."/>
            <person name="Henrissat B."/>
            <person name="Nagy I."/>
            <person name="Chovatia M."/>
            <person name="Adam C."/>
            <person name="LaButti K."/>
            <person name="Lipzen A."/>
            <person name="Riley R."/>
            <person name="Grigoriev I.V."/>
            <person name="Nagy L.G."/>
        </authorList>
    </citation>
    <scope>NUCLEOTIDE SEQUENCE [LARGE SCALE GENOMIC DNA]</scope>
    <source>
        <strain evidence="1 2">NL-1724</strain>
    </source>
</reference>
<dbReference type="EMBL" id="VDMD01000003">
    <property type="protein sequence ID" value="TRM66677.1"/>
    <property type="molecule type" value="Genomic_DNA"/>
</dbReference>
<gene>
    <name evidence="1" type="ORF">BD626DRAFT_162464</name>
</gene>
<protein>
    <submittedName>
        <fullName evidence="1">Uncharacterized protein</fullName>
    </submittedName>
</protein>
<organism evidence="1 2">
    <name type="scientific">Schizophyllum amplum</name>
    <dbReference type="NCBI Taxonomy" id="97359"/>
    <lineage>
        <taxon>Eukaryota</taxon>
        <taxon>Fungi</taxon>
        <taxon>Dikarya</taxon>
        <taxon>Basidiomycota</taxon>
        <taxon>Agaricomycotina</taxon>
        <taxon>Agaricomycetes</taxon>
        <taxon>Agaricomycetidae</taxon>
        <taxon>Agaricales</taxon>
        <taxon>Schizophyllaceae</taxon>
        <taxon>Schizophyllum</taxon>
    </lineage>
</organism>
<comment type="caution">
    <text evidence="1">The sequence shown here is derived from an EMBL/GenBank/DDBJ whole genome shotgun (WGS) entry which is preliminary data.</text>
</comment>
<evidence type="ECO:0000313" key="2">
    <source>
        <dbReference type="Proteomes" id="UP000320762"/>
    </source>
</evidence>
<name>A0A550CPH4_9AGAR</name>
<evidence type="ECO:0000313" key="1">
    <source>
        <dbReference type="EMBL" id="TRM66677.1"/>
    </source>
</evidence>